<comment type="caution">
    <text evidence="1">The sequence shown here is derived from an EMBL/GenBank/DDBJ whole genome shotgun (WGS) entry which is preliminary data.</text>
</comment>
<dbReference type="Proteomes" id="UP000823934">
    <property type="component" value="Unassembled WGS sequence"/>
</dbReference>
<gene>
    <name evidence="1" type="ORF">H9889_05655</name>
</gene>
<name>A0A9D1Q680_9GAMM</name>
<evidence type="ECO:0000313" key="1">
    <source>
        <dbReference type="EMBL" id="HIW06794.1"/>
    </source>
</evidence>
<organism evidence="1 2">
    <name type="scientific">Candidatus Ignatzschineria merdigallinarum</name>
    <dbReference type="NCBI Taxonomy" id="2838621"/>
    <lineage>
        <taxon>Bacteria</taxon>
        <taxon>Pseudomonadati</taxon>
        <taxon>Pseudomonadota</taxon>
        <taxon>Gammaproteobacteria</taxon>
        <taxon>Cardiobacteriales</taxon>
        <taxon>Ignatzschineriaceae</taxon>
        <taxon>Ignatzschineria</taxon>
    </lineage>
</organism>
<reference evidence="1" key="1">
    <citation type="journal article" date="2021" name="PeerJ">
        <title>Extensive microbial diversity within the chicken gut microbiome revealed by metagenomics and culture.</title>
        <authorList>
            <person name="Gilroy R."/>
            <person name="Ravi A."/>
            <person name="Getino M."/>
            <person name="Pursley I."/>
            <person name="Horton D.L."/>
            <person name="Alikhan N.F."/>
            <person name="Baker D."/>
            <person name="Gharbi K."/>
            <person name="Hall N."/>
            <person name="Watson M."/>
            <person name="Adriaenssens E.M."/>
            <person name="Foster-Nyarko E."/>
            <person name="Jarju S."/>
            <person name="Secka A."/>
            <person name="Antonio M."/>
            <person name="Oren A."/>
            <person name="Chaudhuri R.R."/>
            <person name="La Ragione R."/>
            <person name="Hildebrand F."/>
            <person name="Pallen M.J."/>
        </authorList>
    </citation>
    <scope>NUCLEOTIDE SEQUENCE</scope>
    <source>
        <strain evidence="1">CHK160-9182</strain>
    </source>
</reference>
<protein>
    <submittedName>
        <fullName evidence="1">Uncharacterized protein</fullName>
    </submittedName>
</protein>
<proteinExistence type="predicted"/>
<reference evidence="1" key="2">
    <citation type="submission" date="2021-04" db="EMBL/GenBank/DDBJ databases">
        <authorList>
            <person name="Gilroy R."/>
        </authorList>
    </citation>
    <scope>NUCLEOTIDE SEQUENCE</scope>
    <source>
        <strain evidence="1">CHK160-9182</strain>
    </source>
</reference>
<dbReference type="AlphaFoldDB" id="A0A9D1Q680"/>
<accession>A0A9D1Q680</accession>
<dbReference type="EMBL" id="DXHP01000126">
    <property type="protein sequence ID" value="HIW06794.1"/>
    <property type="molecule type" value="Genomic_DNA"/>
</dbReference>
<evidence type="ECO:0000313" key="2">
    <source>
        <dbReference type="Proteomes" id="UP000823934"/>
    </source>
</evidence>
<sequence length="79" mass="9091">MNVMKSKKNLVKISQNESFIQSEIESDDPFVRVLYKDLEDRIQIYEQEGSGIDRLKISDLKTELIMALIITGFLISVVL</sequence>